<reference evidence="1 2" key="1">
    <citation type="submission" date="2018-04" db="EMBL/GenBank/DDBJ databases">
        <title>Paenibacillus taichungensis Genome sequencing and assembly.</title>
        <authorList>
            <person name="Xu J."/>
            <person name="Rensing C."/>
            <person name="Mazhar H.S."/>
        </authorList>
    </citation>
    <scope>NUCLEOTIDE SEQUENCE [LARGE SCALE GENOMIC DNA]</scope>
    <source>
        <strain evidence="1 2">NC1</strain>
    </source>
</reference>
<evidence type="ECO:0000313" key="2">
    <source>
        <dbReference type="Proteomes" id="UP000250642"/>
    </source>
</evidence>
<evidence type="ECO:0000313" key="1">
    <source>
        <dbReference type="EMBL" id="RAW16161.1"/>
    </source>
</evidence>
<gene>
    <name evidence="1" type="ORF">DC345_11850</name>
</gene>
<dbReference type="AlphaFoldDB" id="A0A329QVJ8"/>
<name>A0A329QVJ8_9BACL</name>
<accession>A0A329QVJ8</accession>
<dbReference type="EMBL" id="QEVW01000006">
    <property type="protein sequence ID" value="RAW16161.1"/>
    <property type="molecule type" value="Genomic_DNA"/>
</dbReference>
<organism evidence="1 2">
    <name type="scientific">Paenibacillus taichungensis</name>
    <dbReference type="NCBI Taxonomy" id="484184"/>
    <lineage>
        <taxon>Bacteria</taxon>
        <taxon>Bacillati</taxon>
        <taxon>Bacillota</taxon>
        <taxon>Bacilli</taxon>
        <taxon>Bacillales</taxon>
        <taxon>Paenibacillaceae</taxon>
        <taxon>Paenibacillus</taxon>
    </lineage>
</organism>
<comment type="caution">
    <text evidence="1">The sequence shown here is derived from an EMBL/GenBank/DDBJ whole genome shotgun (WGS) entry which is preliminary data.</text>
</comment>
<proteinExistence type="predicted"/>
<protein>
    <submittedName>
        <fullName evidence="1">Uncharacterized protein</fullName>
    </submittedName>
</protein>
<sequence length="207" mass="24565">MNRLKNSGFYKLSYLITPEQFKSVLRIFEQKQVLFISPNLAQTRYDYNQIYEAYSQFYNFYTATEKEKGEVVRPYFVYSILSMLDKEKSGLFVKNEGISFPYFGQWAEDELPSILLSFPKGLAIHMEDEKGEYYIYEDIQDHHPLTYTLFHEVADEIKKITKLLRFFVPAPEGLHEQKTSVRMSKEAAEDMRQSWIFNTYSLVMKTK</sequence>
<dbReference type="Proteomes" id="UP000250642">
    <property type="component" value="Unassembled WGS sequence"/>
</dbReference>